<dbReference type="InterPro" id="IPR003140">
    <property type="entry name" value="PLipase/COase/thioEstase"/>
</dbReference>
<dbReference type="RefSeq" id="WP_134101469.1">
    <property type="nucleotide sequence ID" value="NZ_SODP01000001.1"/>
</dbReference>
<name>A0A4R8CMB7_9ACTN</name>
<dbReference type="PANTHER" id="PTHR10655">
    <property type="entry name" value="LYSOPHOSPHOLIPASE-RELATED"/>
    <property type="match status" value="1"/>
</dbReference>
<dbReference type="PANTHER" id="PTHR10655:SF17">
    <property type="entry name" value="LYSOPHOSPHOLIPASE-LIKE PROTEIN 1"/>
    <property type="match status" value="1"/>
</dbReference>
<dbReference type="OrthoDB" id="9780848at2"/>
<dbReference type="Pfam" id="PF02230">
    <property type="entry name" value="Abhydrolase_2"/>
    <property type="match status" value="1"/>
</dbReference>
<comment type="caution">
    <text evidence="4">The sequence shown here is derived from an EMBL/GenBank/DDBJ whole genome shotgun (WGS) entry which is preliminary data.</text>
</comment>
<reference evidence="4 5" key="1">
    <citation type="submission" date="2019-03" db="EMBL/GenBank/DDBJ databases">
        <title>Genomic Encyclopedia of Type Strains, Phase III (KMG-III): the genomes of soil and plant-associated and newly described type strains.</title>
        <authorList>
            <person name="Whitman W."/>
        </authorList>
    </citation>
    <scope>NUCLEOTIDE SEQUENCE [LARGE SCALE GENOMIC DNA]</scope>
    <source>
        <strain evidence="4 5">VKM Ac-2573</strain>
    </source>
</reference>
<keyword evidence="5" id="KW-1185">Reference proteome</keyword>
<dbReference type="AlphaFoldDB" id="A0A4R8CMB7"/>
<sequence>MSDDPLRRPHVWQPGSSAPPLLLLHGTGGDERDLLVLREHLAPDAPVLSPRGTVSEQGMARFFRRLREGVFDEDDIRLRADELADFLAAAETKYDVPAGSWVAVGFSNGANMASALLLRHPESLAGAVLLAAMVPFAEDEPRDHALAGKRVLIVNGDSDPMATPDQTSRLAEQLRRRDADVELLPFSGGHTIDPGQLPRIKKFIRTVGDGKW</sequence>
<organism evidence="4 5">
    <name type="scientific">Kribbella pratensis</name>
    <dbReference type="NCBI Taxonomy" id="2512112"/>
    <lineage>
        <taxon>Bacteria</taxon>
        <taxon>Bacillati</taxon>
        <taxon>Actinomycetota</taxon>
        <taxon>Actinomycetes</taxon>
        <taxon>Propionibacteriales</taxon>
        <taxon>Kribbellaceae</taxon>
        <taxon>Kribbella</taxon>
    </lineage>
</organism>
<protein>
    <submittedName>
        <fullName evidence="4">Phospholipase/carboxylesterase</fullName>
    </submittedName>
</protein>
<dbReference type="GO" id="GO:0016787">
    <property type="term" value="F:hydrolase activity"/>
    <property type="evidence" value="ECO:0007669"/>
    <property type="project" value="UniProtKB-KW"/>
</dbReference>
<evidence type="ECO:0000313" key="4">
    <source>
        <dbReference type="EMBL" id="TDW77222.1"/>
    </source>
</evidence>
<dbReference type="Gene3D" id="3.40.50.1820">
    <property type="entry name" value="alpha/beta hydrolase"/>
    <property type="match status" value="1"/>
</dbReference>
<proteinExistence type="inferred from homology"/>
<evidence type="ECO:0000313" key="5">
    <source>
        <dbReference type="Proteomes" id="UP000295146"/>
    </source>
</evidence>
<dbReference type="SUPFAM" id="SSF53474">
    <property type="entry name" value="alpha/beta-Hydrolases"/>
    <property type="match status" value="1"/>
</dbReference>
<evidence type="ECO:0000256" key="1">
    <source>
        <dbReference type="ARBA" id="ARBA00006499"/>
    </source>
</evidence>
<dbReference type="EMBL" id="SODP01000001">
    <property type="protein sequence ID" value="TDW77222.1"/>
    <property type="molecule type" value="Genomic_DNA"/>
</dbReference>
<keyword evidence="2" id="KW-0378">Hydrolase</keyword>
<feature type="domain" description="Phospholipase/carboxylesterase/thioesterase" evidence="3">
    <location>
        <begin position="72"/>
        <end position="207"/>
    </location>
</feature>
<dbReference type="InterPro" id="IPR050565">
    <property type="entry name" value="LYPA1-2/EST-like"/>
</dbReference>
<accession>A0A4R8CMB7</accession>
<dbReference type="InterPro" id="IPR029058">
    <property type="entry name" value="AB_hydrolase_fold"/>
</dbReference>
<evidence type="ECO:0000256" key="2">
    <source>
        <dbReference type="ARBA" id="ARBA00022801"/>
    </source>
</evidence>
<gene>
    <name evidence="4" type="ORF">EV653_2387</name>
</gene>
<comment type="similarity">
    <text evidence="1">Belongs to the AB hydrolase superfamily. AB hydrolase 2 family.</text>
</comment>
<dbReference type="Proteomes" id="UP000295146">
    <property type="component" value="Unassembled WGS sequence"/>
</dbReference>
<evidence type="ECO:0000259" key="3">
    <source>
        <dbReference type="Pfam" id="PF02230"/>
    </source>
</evidence>